<reference evidence="2 3" key="1">
    <citation type="journal article" date="2005" name="Arch. Microbiol.">
        <title>The genome sequence of an anaerobic aromatic-degrading denitrifying bacterium, strain EbN1.</title>
        <authorList>
            <person name="Rabus R."/>
            <person name="Kube M."/>
            <person name="Heider J."/>
            <person name="Beck A."/>
            <person name="Heitmann K."/>
            <person name="Widdel F."/>
            <person name="Reinhardt R."/>
        </authorList>
    </citation>
    <scope>NUCLEOTIDE SEQUENCE [LARGE SCALE GENOMIC DNA]</scope>
    <source>
        <strain evidence="2 3">EbN1</strain>
    </source>
</reference>
<dbReference type="KEGG" id="eba:ebA371"/>
<proteinExistence type="predicted"/>
<feature type="compositionally biased region" description="Pro residues" evidence="1">
    <location>
        <begin position="211"/>
        <end position="220"/>
    </location>
</feature>
<organism evidence="2 3">
    <name type="scientific">Aromatoleum aromaticum (strain DSM 19018 / LMG 30748 / EbN1)</name>
    <name type="common">Azoarcus sp. (strain EbN1)</name>
    <dbReference type="NCBI Taxonomy" id="76114"/>
    <lineage>
        <taxon>Bacteria</taxon>
        <taxon>Pseudomonadati</taxon>
        <taxon>Pseudomonadota</taxon>
        <taxon>Betaproteobacteria</taxon>
        <taxon>Rhodocyclales</taxon>
        <taxon>Rhodocyclaceae</taxon>
        <taxon>Aromatoleum</taxon>
    </lineage>
</organism>
<dbReference type="Proteomes" id="UP000006552">
    <property type="component" value="Chromosome"/>
</dbReference>
<evidence type="ECO:0000256" key="1">
    <source>
        <dbReference type="SAM" id="MobiDB-lite"/>
    </source>
</evidence>
<gene>
    <name evidence="2" type="ORF">ebA371</name>
</gene>
<accession>Q5P8P1</accession>
<dbReference type="InterPro" id="IPR014996">
    <property type="entry name" value="AcaB"/>
</dbReference>
<dbReference type="EMBL" id="CR555306">
    <property type="protein sequence ID" value="CAI06318.1"/>
    <property type="molecule type" value="Genomic_DNA"/>
</dbReference>
<dbReference type="Pfam" id="PF08900">
    <property type="entry name" value="AcaB"/>
    <property type="match status" value="1"/>
</dbReference>
<evidence type="ECO:0000313" key="3">
    <source>
        <dbReference type="Proteomes" id="UP000006552"/>
    </source>
</evidence>
<dbReference type="NCBIfam" id="TIGR03761">
    <property type="entry name" value="ICE_PFL4669"/>
    <property type="match status" value="1"/>
</dbReference>
<sequence>MRGGLKWPTPLRRTLGARITRKADAASNCPSGLAVPLGSIDPAEIPLTLGSIDPGDDLLCGGITRSTPHDFTRLRATDHARYPRPAGRRLSRHGHAARAALAVRRPDAGPGFQSQPGSLHRAGLSGGAACAPASRVSVPRHRQEDSACHCRLSGQCSGAAPVVGQSAPKHCVSPRLHADSRARPLPRCGGSGRGPAHPLHVKECLMASPDPSTPVPPRSPHLPADHPGLSDPIFPGGNPIPFETEERSPFDDGYSLAKERERLIELIESEDPDPTDPRWPRYELYLQRNDRLKQMEAEYRVTEGADLTVEAGVATQLRDLGALVDDGVDTMTLHTKEGFRMFMGRRRDPAGQYNAIPGGKRVASSLKALWTLSRNNNPYADWALLRADHRIPELRRGLDQQAQAFDAEIRKRADKGLGFAILKSRQPKVLELGFRSPYGYAIAELIVEFDYYVRVVKTLGRKAIFSDKQVHDAIRQFTRPMRAAFEEFIRFETWLSKPELLPLSRTDFLPGADAAAQRRVAAVTGIFGPVPSGIYAGHQGSRHSQRRVSISDTEKVMLERVAAELAGIHQERGAAVDEPTDDGLVD</sequence>
<dbReference type="eggNOG" id="ENOG502Z9KF">
    <property type="taxonomic scope" value="Bacteria"/>
</dbReference>
<keyword evidence="3" id="KW-1185">Reference proteome</keyword>
<dbReference type="AlphaFoldDB" id="Q5P8P1"/>
<name>Q5P8P1_AROAE</name>
<feature type="region of interest" description="Disordered" evidence="1">
    <location>
        <begin position="206"/>
        <end position="226"/>
    </location>
</feature>
<dbReference type="STRING" id="76114.ebA371"/>
<protein>
    <submittedName>
        <fullName evidence="2">Uncharacterized protein</fullName>
    </submittedName>
</protein>
<evidence type="ECO:0000313" key="2">
    <source>
        <dbReference type="EMBL" id="CAI06318.1"/>
    </source>
</evidence>
<dbReference type="HOGENOM" id="CLU_465149_0_0_4"/>